<evidence type="ECO:0000313" key="1">
    <source>
        <dbReference type="EMBL" id="OII73474.1"/>
    </source>
</evidence>
<evidence type="ECO:0000313" key="2">
    <source>
        <dbReference type="Proteomes" id="UP000186804"/>
    </source>
</evidence>
<dbReference type="EMBL" id="LRBS01000103">
    <property type="protein sequence ID" value="OII73474.1"/>
    <property type="molecule type" value="Genomic_DNA"/>
</dbReference>
<proteinExistence type="predicted"/>
<sequence>MEKSELNSEIPNLPNKELKEKFAAKVIDDSDNFFPLLESMIEDTLLKNNISVNTFIEKFKLLHNTKIQSLNLEQIDFYCEELLKTVEKDTSISDK</sequence>
<dbReference type="RefSeq" id="XP_067067131.1">
    <property type="nucleotide sequence ID" value="XM_067210556.1"/>
</dbReference>
<dbReference type="AlphaFoldDB" id="A0A1J4MGU0"/>
<name>A0A1J4MGU0_9CRYT</name>
<gene>
    <name evidence="1" type="ORF">cand_003090</name>
</gene>
<reference evidence="1 2" key="1">
    <citation type="submission" date="2016-10" db="EMBL/GenBank/DDBJ databases">
        <title>Reductive evolution of mitochondrial metabolism and differential evolution of invasion-related proteins in Cryptosporidium.</title>
        <authorList>
            <person name="Liu S."/>
            <person name="Roellig D.M."/>
            <person name="Guo Y."/>
            <person name="Li N."/>
            <person name="Frace M.A."/>
            <person name="Tang K."/>
            <person name="Zhang L."/>
            <person name="Feng Y."/>
            <person name="Xiao L."/>
        </authorList>
    </citation>
    <scope>NUCLEOTIDE SEQUENCE [LARGE SCALE GENOMIC DNA]</scope>
    <source>
        <strain evidence="1">30847</strain>
    </source>
</reference>
<keyword evidence="2" id="KW-1185">Reference proteome</keyword>
<dbReference type="OrthoDB" id="339957at2759"/>
<dbReference type="Proteomes" id="UP000186804">
    <property type="component" value="Unassembled WGS sequence"/>
</dbReference>
<protein>
    <submittedName>
        <fullName evidence="1">Uncharacterized protein</fullName>
    </submittedName>
</protein>
<comment type="caution">
    <text evidence="1">The sequence shown here is derived from an EMBL/GenBank/DDBJ whole genome shotgun (WGS) entry which is preliminary data.</text>
</comment>
<accession>A0A1J4MGU0</accession>
<organism evidence="1 2">
    <name type="scientific">Cryptosporidium andersoni</name>
    <dbReference type="NCBI Taxonomy" id="117008"/>
    <lineage>
        <taxon>Eukaryota</taxon>
        <taxon>Sar</taxon>
        <taxon>Alveolata</taxon>
        <taxon>Apicomplexa</taxon>
        <taxon>Conoidasida</taxon>
        <taxon>Coccidia</taxon>
        <taxon>Eucoccidiorida</taxon>
        <taxon>Eimeriorina</taxon>
        <taxon>Cryptosporidiidae</taxon>
        <taxon>Cryptosporidium</taxon>
    </lineage>
</organism>
<dbReference type="GeneID" id="92364494"/>
<dbReference type="VEuPathDB" id="CryptoDB:cand_003090"/>